<dbReference type="EMBL" id="CP036280">
    <property type="protein sequence ID" value="QDU72143.1"/>
    <property type="molecule type" value="Genomic_DNA"/>
</dbReference>
<evidence type="ECO:0000256" key="4">
    <source>
        <dbReference type="ARBA" id="ARBA00023315"/>
    </source>
</evidence>
<feature type="binding site" evidence="6">
    <location>
        <position position="95"/>
    </location>
    <ligand>
        <name>substrate</name>
    </ligand>
</feature>
<evidence type="ECO:0000256" key="6">
    <source>
        <dbReference type="PIRSR" id="PIRSR620019-2"/>
    </source>
</evidence>
<evidence type="ECO:0000259" key="7">
    <source>
        <dbReference type="Pfam" id="PF17836"/>
    </source>
</evidence>
<dbReference type="Gene3D" id="3.40.50.20">
    <property type="match status" value="1"/>
</dbReference>
<dbReference type="NCBIfam" id="TIGR03570">
    <property type="entry name" value="NeuD_NnaD"/>
    <property type="match status" value="1"/>
</dbReference>
<feature type="active site" description="Proton acceptor" evidence="5">
    <location>
        <position position="162"/>
    </location>
</feature>
<dbReference type="InterPro" id="IPR050179">
    <property type="entry name" value="Trans_hexapeptide_repeat"/>
</dbReference>
<proteinExistence type="inferred from homology"/>
<evidence type="ECO:0000256" key="5">
    <source>
        <dbReference type="PIRSR" id="PIRSR620019-1"/>
    </source>
</evidence>
<accession>A0A518BYU3</accession>
<dbReference type="KEGG" id="mcad:Pan265_20060"/>
<keyword evidence="4 8" id="KW-0012">Acyltransferase</keyword>
<reference evidence="8 9" key="1">
    <citation type="submission" date="2019-02" db="EMBL/GenBank/DDBJ databases">
        <title>Deep-cultivation of Planctomycetes and their phenomic and genomic characterization uncovers novel biology.</title>
        <authorList>
            <person name="Wiegand S."/>
            <person name="Jogler M."/>
            <person name="Boedeker C."/>
            <person name="Pinto D."/>
            <person name="Vollmers J."/>
            <person name="Rivas-Marin E."/>
            <person name="Kohn T."/>
            <person name="Peeters S.H."/>
            <person name="Heuer A."/>
            <person name="Rast P."/>
            <person name="Oberbeckmann S."/>
            <person name="Bunk B."/>
            <person name="Jeske O."/>
            <person name="Meyerdierks A."/>
            <person name="Storesund J.E."/>
            <person name="Kallscheuer N."/>
            <person name="Luecker S."/>
            <person name="Lage O.M."/>
            <person name="Pohl T."/>
            <person name="Merkel B.J."/>
            <person name="Hornburger P."/>
            <person name="Mueller R.-W."/>
            <person name="Bruemmer F."/>
            <person name="Labrenz M."/>
            <person name="Spormann A.M."/>
            <person name="Op den Camp H."/>
            <person name="Overmann J."/>
            <person name="Amann R."/>
            <person name="Jetten M.S.M."/>
            <person name="Mascher T."/>
            <person name="Medema M.H."/>
            <person name="Devos D.P."/>
            <person name="Kaster A.-K."/>
            <person name="Ovreas L."/>
            <person name="Rohde M."/>
            <person name="Galperin M.Y."/>
            <person name="Jogler C."/>
        </authorList>
    </citation>
    <scope>NUCLEOTIDE SEQUENCE [LARGE SCALE GENOMIC DNA]</scope>
    <source>
        <strain evidence="8 9">Pan265</strain>
    </source>
</reference>
<dbReference type="Pfam" id="PF14602">
    <property type="entry name" value="Hexapep_2"/>
    <property type="match status" value="2"/>
</dbReference>
<dbReference type="PANTHER" id="PTHR43300:SF7">
    <property type="entry name" value="UDP-N-ACETYLBACILLOSAMINE N-ACETYLTRANSFERASE"/>
    <property type="match status" value="1"/>
</dbReference>
<dbReference type="CDD" id="cd03360">
    <property type="entry name" value="LbH_AT_putative"/>
    <property type="match status" value="1"/>
</dbReference>
<sequence length="236" mass="24104">MPIFKLGRVKHPIFVDSAWSGSEVRVEPLIPSLDLIAVYGAGGHGRAVAEAAFLRWPDSEIVYIDDACLSPALDGRPVYLPEALSPGTPVALGIGDNAARERVGRWLMDRDQPLLLVAHPHASFSPSAEPGSGLFVGPNAVVHTGARLGAGAVVNSGAVVEHDARVGDFAHVAPGAVLGGGVFIDSGVLVGLGARVLPGVHVGERAVVAAGAVVTEDVEPEATVVGVPARPVGQVV</sequence>
<keyword evidence="3" id="KW-0677">Repeat</keyword>
<dbReference type="Pfam" id="PF17836">
    <property type="entry name" value="PglD_N"/>
    <property type="match status" value="1"/>
</dbReference>
<evidence type="ECO:0000313" key="9">
    <source>
        <dbReference type="Proteomes" id="UP000320386"/>
    </source>
</evidence>
<dbReference type="InterPro" id="IPR041561">
    <property type="entry name" value="PglD_N"/>
</dbReference>
<dbReference type="InterPro" id="IPR020019">
    <property type="entry name" value="AcTrfase_PglD-like"/>
</dbReference>
<feature type="binding site" evidence="6">
    <location>
        <position position="171"/>
    </location>
    <ligand>
        <name>acetyl-CoA</name>
        <dbReference type="ChEBI" id="CHEBI:57288"/>
    </ligand>
</feature>
<dbReference type="PROSITE" id="PS00101">
    <property type="entry name" value="HEXAPEP_TRANSFERASES"/>
    <property type="match status" value="1"/>
</dbReference>
<evidence type="ECO:0000313" key="8">
    <source>
        <dbReference type="EMBL" id="QDU72143.1"/>
    </source>
</evidence>
<dbReference type="Gene3D" id="2.160.10.10">
    <property type="entry name" value="Hexapeptide repeat proteins"/>
    <property type="match status" value="1"/>
</dbReference>
<dbReference type="PANTHER" id="PTHR43300">
    <property type="entry name" value="ACETYLTRANSFERASE"/>
    <property type="match status" value="1"/>
</dbReference>
<dbReference type="EC" id="2.3.1.-" evidence="8"/>
<evidence type="ECO:0000256" key="1">
    <source>
        <dbReference type="ARBA" id="ARBA00007274"/>
    </source>
</evidence>
<dbReference type="InterPro" id="IPR011004">
    <property type="entry name" value="Trimer_LpxA-like_sf"/>
</dbReference>
<dbReference type="SUPFAM" id="SSF51161">
    <property type="entry name" value="Trimeric LpxA-like enzymes"/>
    <property type="match status" value="1"/>
</dbReference>
<feature type="site" description="Increases basicity of active site His" evidence="5">
    <location>
        <position position="163"/>
    </location>
</feature>
<dbReference type="InterPro" id="IPR018357">
    <property type="entry name" value="Hexapep_transf_CS"/>
</dbReference>
<dbReference type="Proteomes" id="UP000320386">
    <property type="component" value="Chromosome"/>
</dbReference>
<gene>
    <name evidence="8" type="primary">epsM</name>
    <name evidence="8" type="ORF">Pan265_20060</name>
</gene>
<comment type="similarity">
    <text evidence="1">Belongs to the transferase hexapeptide repeat family.</text>
</comment>
<keyword evidence="2 8" id="KW-0808">Transferase</keyword>
<name>A0A518BYU3_9BACT</name>
<dbReference type="InterPro" id="IPR001451">
    <property type="entry name" value="Hexapep"/>
</dbReference>
<dbReference type="GO" id="GO:0016746">
    <property type="term" value="F:acyltransferase activity"/>
    <property type="evidence" value="ECO:0007669"/>
    <property type="project" value="UniProtKB-KW"/>
</dbReference>
<feature type="domain" description="PglD N-terminal" evidence="7">
    <location>
        <begin position="36"/>
        <end position="104"/>
    </location>
</feature>
<dbReference type="AlphaFoldDB" id="A0A518BYU3"/>
<evidence type="ECO:0000256" key="3">
    <source>
        <dbReference type="ARBA" id="ARBA00022737"/>
    </source>
</evidence>
<protein>
    <submittedName>
        <fullName evidence="8">Acetyltransferase EpsM</fullName>
        <ecNumber evidence="8">2.3.1.-</ecNumber>
    </submittedName>
</protein>
<keyword evidence="9" id="KW-1185">Reference proteome</keyword>
<evidence type="ECO:0000256" key="2">
    <source>
        <dbReference type="ARBA" id="ARBA00022679"/>
    </source>
</evidence>
<organism evidence="8 9">
    <name type="scientific">Mucisphaera calidilacus</name>
    <dbReference type="NCBI Taxonomy" id="2527982"/>
    <lineage>
        <taxon>Bacteria</taxon>
        <taxon>Pseudomonadati</taxon>
        <taxon>Planctomycetota</taxon>
        <taxon>Phycisphaerae</taxon>
        <taxon>Phycisphaerales</taxon>
        <taxon>Phycisphaeraceae</taxon>
        <taxon>Mucisphaera</taxon>
    </lineage>
</organism>